<dbReference type="Gene3D" id="1.10.150.280">
    <property type="entry name" value="AF1531-like domain"/>
    <property type="match status" value="1"/>
</dbReference>
<evidence type="ECO:0000313" key="4">
    <source>
        <dbReference type="Proteomes" id="UP000092840"/>
    </source>
</evidence>
<dbReference type="InterPro" id="IPR051675">
    <property type="entry name" value="Endo/Exo/Phosphatase_dom_1"/>
</dbReference>
<dbReference type="SUPFAM" id="SSF47781">
    <property type="entry name" value="RuvA domain 2-like"/>
    <property type="match status" value="1"/>
</dbReference>
<name>A0A1C3JSJ7_9GAMM</name>
<dbReference type="Pfam" id="PF12836">
    <property type="entry name" value="HHH_3"/>
    <property type="match status" value="1"/>
</dbReference>
<reference evidence="3 4" key="2">
    <citation type="submission" date="2016-06" db="EMBL/GenBank/DDBJ databases">
        <authorList>
            <person name="Rodrigo-Torres L."/>
            <person name="Arahal D.R."/>
        </authorList>
    </citation>
    <scope>NUCLEOTIDE SEQUENCE [LARGE SCALE GENOMIC DNA]</scope>
    <source>
        <strain evidence="3 4">CECT 5116</strain>
    </source>
</reference>
<organism evidence="2 5">
    <name type="scientific">Marinomonas gallaica</name>
    <dbReference type="NCBI Taxonomy" id="1806667"/>
    <lineage>
        <taxon>Bacteria</taxon>
        <taxon>Pseudomonadati</taxon>
        <taxon>Pseudomonadota</taxon>
        <taxon>Gammaproteobacteria</taxon>
        <taxon>Oceanospirillales</taxon>
        <taxon>Oceanospirillaceae</taxon>
        <taxon>Marinomonas</taxon>
    </lineage>
</organism>
<reference evidence="2 5" key="1">
    <citation type="submission" date="2016-06" db="EMBL/GenBank/DDBJ databases">
        <authorList>
            <person name="Kjaerup R.B."/>
            <person name="Dalgaard T.S."/>
            <person name="Juul-Madsen H.R."/>
        </authorList>
    </citation>
    <scope>NUCLEOTIDE SEQUENCE [LARGE SCALE GENOMIC DNA]</scope>
    <source>
        <strain evidence="2 5">CECT 5115</strain>
    </source>
</reference>
<dbReference type="PANTHER" id="PTHR21180:SF32">
    <property type="entry name" value="ENDONUCLEASE_EXONUCLEASE_PHOSPHATASE FAMILY DOMAIN-CONTAINING PROTEIN 1"/>
    <property type="match status" value="1"/>
</dbReference>
<dbReference type="InterPro" id="IPR010994">
    <property type="entry name" value="RuvA_2-like"/>
</dbReference>
<dbReference type="PANTHER" id="PTHR21180">
    <property type="entry name" value="ENDONUCLEASE/EXONUCLEASE/PHOSPHATASE FAMILY DOMAIN-CONTAINING PROTEIN 1"/>
    <property type="match status" value="1"/>
</dbReference>
<dbReference type="Proteomes" id="UP000092840">
    <property type="component" value="Unassembled WGS sequence"/>
</dbReference>
<evidence type="ECO:0000313" key="3">
    <source>
        <dbReference type="EMBL" id="SBT22502.1"/>
    </source>
</evidence>
<dbReference type="NCBIfam" id="TIGR00426">
    <property type="entry name" value="competence protein ComEA helix-hairpin-helix repeat region"/>
    <property type="match status" value="1"/>
</dbReference>
<sequence length="92" mass="9800">MKSLLKRIVAVSLLSFPVFSMAVEPLDINSATSAELDLVLTGVGQSKAEAIIAYRDQNGPFATIEDLTKVKGIGPALLEKNRMVIQVKAAGE</sequence>
<evidence type="ECO:0000313" key="2">
    <source>
        <dbReference type="EMBL" id="SBT18122.1"/>
    </source>
</evidence>
<proteinExistence type="predicted"/>
<keyword evidence="1" id="KW-0732">Signal</keyword>
<dbReference type="AlphaFoldDB" id="A0A1C3JSJ7"/>
<evidence type="ECO:0000256" key="1">
    <source>
        <dbReference type="SAM" id="SignalP"/>
    </source>
</evidence>
<protein>
    <submittedName>
        <fullName evidence="2">ComE operon protein 1</fullName>
    </submittedName>
</protein>
<feature type="chain" id="PRO_5008677015" evidence="1">
    <location>
        <begin position="23"/>
        <end position="92"/>
    </location>
</feature>
<dbReference type="RefSeq" id="WP_067036436.1">
    <property type="nucleotide sequence ID" value="NZ_FLRA01000017.1"/>
</dbReference>
<dbReference type="Proteomes" id="UP000092871">
    <property type="component" value="Unassembled WGS sequence"/>
</dbReference>
<gene>
    <name evidence="2" type="primary">comEA</name>
    <name evidence="2" type="ORF">MGA5115_02242</name>
    <name evidence="3" type="ORF">MGA5116_03124</name>
</gene>
<dbReference type="GO" id="GO:0015628">
    <property type="term" value="P:protein secretion by the type II secretion system"/>
    <property type="evidence" value="ECO:0007669"/>
    <property type="project" value="TreeGrafter"/>
</dbReference>
<accession>A0A1C3JSJ7</accession>
<dbReference type="InterPro" id="IPR004509">
    <property type="entry name" value="Competence_ComEA_HhH"/>
</dbReference>
<feature type="signal peptide" evidence="1">
    <location>
        <begin position="1"/>
        <end position="22"/>
    </location>
</feature>
<dbReference type="EMBL" id="FLRB01000019">
    <property type="protein sequence ID" value="SBT22502.1"/>
    <property type="molecule type" value="Genomic_DNA"/>
</dbReference>
<dbReference type="GO" id="GO:0015627">
    <property type="term" value="C:type II protein secretion system complex"/>
    <property type="evidence" value="ECO:0007669"/>
    <property type="project" value="TreeGrafter"/>
</dbReference>
<evidence type="ECO:0000313" key="5">
    <source>
        <dbReference type="Proteomes" id="UP000092871"/>
    </source>
</evidence>
<keyword evidence="4" id="KW-1185">Reference proteome</keyword>
<dbReference type="EMBL" id="FLRA01000017">
    <property type="protein sequence ID" value="SBT18122.1"/>
    <property type="molecule type" value="Genomic_DNA"/>
</dbReference>